<reference evidence="2 3" key="1">
    <citation type="submission" date="2016-10" db="EMBL/GenBank/DDBJ databases">
        <authorList>
            <person name="de Groot N.N."/>
        </authorList>
    </citation>
    <scope>NUCLEOTIDE SEQUENCE [LARGE SCALE GENOMIC DNA]</scope>
    <source>
        <strain evidence="2 3">DSM 22187</strain>
    </source>
</reference>
<gene>
    <name evidence="2" type="ORF">SAMN05444271_11252</name>
</gene>
<evidence type="ECO:0000313" key="2">
    <source>
        <dbReference type="EMBL" id="SEI93088.1"/>
    </source>
</evidence>
<accession>A0A2H4Q538</accession>
<keyword evidence="3" id="KW-1185">Reference proteome</keyword>
<accession>A0A1H6ULA7</accession>
<evidence type="ECO:0000256" key="1">
    <source>
        <dbReference type="SAM" id="MobiDB-lite"/>
    </source>
</evidence>
<dbReference type="GeneID" id="35003527"/>
<dbReference type="EMBL" id="FNYR01000012">
    <property type="protein sequence ID" value="SEI93088.1"/>
    <property type="molecule type" value="Genomic_DNA"/>
</dbReference>
<proteinExistence type="predicted"/>
<dbReference type="KEGG" id="hae:halTADL_2756"/>
<dbReference type="AlphaFoldDB" id="A0A1H6ULA7"/>
<organism evidence="2 3">
    <name type="scientific">Halohasta litchfieldiae</name>
    <dbReference type="NCBI Taxonomy" id="1073996"/>
    <lineage>
        <taxon>Archaea</taxon>
        <taxon>Methanobacteriati</taxon>
        <taxon>Methanobacteriota</taxon>
        <taxon>Stenosarchaea group</taxon>
        <taxon>Halobacteria</taxon>
        <taxon>Halobacteriales</taxon>
        <taxon>Haloferacaceae</taxon>
        <taxon>Halohasta</taxon>
    </lineage>
</organism>
<dbReference type="OrthoDB" id="321964at2157"/>
<sequence>MSAYSDWESLSADPDPKDDLGYDGTEWDVIRTTQKESSHLLFLPQDEQLLKQEAFVIVNESSVVDISTHR</sequence>
<protein>
    <submittedName>
        <fullName evidence="2">Uncharacterized protein</fullName>
    </submittedName>
</protein>
<feature type="region of interest" description="Disordered" evidence="1">
    <location>
        <begin position="1"/>
        <end position="21"/>
    </location>
</feature>
<name>A0A1H6ULA7_9EURY</name>
<evidence type="ECO:0000313" key="3">
    <source>
        <dbReference type="Proteomes" id="UP000198888"/>
    </source>
</evidence>
<dbReference type="RefSeq" id="WP_089672637.1">
    <property type="nucleotide sequence ID" value="NZ_CP024845.1"/>
</dbReference>
<dbReference type="Proteomes" id="UP000198888">
    <property type="component" value="Unassembled WGS sequence"/>
</dbReference>
<dbReference type="STRING" id="1073996.SAMN05444271_11252"/>